<keyword evidence="3" id="KW-1185">Reference proteome</keyword>
<evidence type="ECO:0000313" key="2">
    <source>
        <dbReference type="EMBL" id="MFJ6038975.1"/>
    </source>
</evidence>
<feature type="compositionally biased region" description="Polar residues" evidence="1">
    <location>
        <begin position="401"/>
        <end position="413"/>
    </location>
</feature>
<comment type="caution">
    <text evidence="2">The sequence shown here is derived from an EMBL/GenBank/DDBJ whole genome shotgun (WGS) entry which is preliminary data.</text>
</comment>
<protein>
    <recommendedName>
        <fullName evidence="4">Core-binding (CB) domain-containing protein</fullName>
    </recommendedName>
</protein>
<dbReference type="EMBL" id="JBIVPC010000012">
    <property type="protein sequence ID" value="MFJ6038975.1"/>
    <property type="molecule type" value="Genomic_DNA"/>
</dbReference>
<evidence type="ECO:0000313" key="3">
    <source>
        <dbReference type="Proteomes" id="UP001617907"/>
    </source>
</evidence>
<evidence type="ECO:0008006" key="4">
    <source>
        <dbReference type="Google" id="ProtNLM"/>
    </source>
</evidence>
<sequence>MSGRGRKAVLPPAGHRAEPPLAPGGLVVTVTNKGGYTKEFDFAELQVAAPLQHSLARAFATQARGWTSHKTANNNWIKLGLFARFLSGLDSPPEDLNGLTVATMQRWRARNIATNTGRHTLSVIRTLLATDSRLGTGPVAEELARRIPKPVPSKQSYKGDQRERMVLTAQRQFRSALLRIGENTRLLNSWRAGDVAEGSRDWRIGEILDRVARTGDVPRTVGPSGQPFVTNAKLLGGSNVENTWGRLFLTGGELTALAVLLTDRFGWNLYAYSRMPVPTAMPSAGETTSVTYQVQVEKRRAGRGRWFSTENITDSGADSAGRLITQALEATAHARELVNRLKPGTDLLMAARSFRSEQKHSDLDRPAPVGAIFFGISEDMAKGWARGHQLGGSPFQRSRRTTVTSEGRPLQHTQGTHESTYVLPDLEVQRASRSVFEAGAREALEQAKATVTFAGKITEAADPGHQATATVDCEDEETSPWPAPAGGCGADFLLCLGCPNAHVHPGHHARLAHLHEQILSLHSALEEGRFQERWGDHLLRLESLRDKVGLATWTAALSRVTDTDRTIVQFLLKEDLVL</sequence>
<dbReference type="RefSeq" id="WP_350890462.1">
    <property type="nucleotide sequence ID" value="NZ_JBEOTR010000008.1"/>
</dbReference>
<proteinExistence type="predicted"/>
<dbReference type="Proteomes" id="UP001617907">
    <property type="component" value="Unassembled WGS sequence"/>
</dbReference>
<evidence type="ECO:0000256" key="1">
    <source>
        <dbReference type="SAM" id="MobiDB-lite"/>
    </source>
</evidence>
<accession>A0ABW8HE34</accession>
<reference evidence="2 3" key="1">
    <citation type="submission" date="2024-10" db="EMBL/GenBank/DDBJ databases">
        <title>The Natural Products Discovery Center: Release of the First 8490 Sequenced Strains for Exploring Actinobacteria Biosynthetic Diversity.</title>
        <authorList>
            <person name="Kalkreuter E."/>
            <person name="Kautsar S.A."/>
            <person name="Yang D."/>
            <person name="Bader C.D."/>
            <person name="Teijaro C.N."/>
            <person name="Fluegel L."/>
            <person name="Davis C.M."/>
            <person name="Simpson J.R."/>
            <person name="Lauterbach L."/>
            <person name="Steele A.D."/>
            <person name="Gui C."/>
            <person name="Meng S."/>
            <person name="Li G."/>
            <person name="Viehrig K."/>
            <person name="Ye F."/>
            <person name="Su P."/>
            <person name="Kiefer A.F."/>
            <person name="Nichols A."/>
            <person name="Cepeda A.J."/>
            <person name="Yan W."/>
            <person name="Fan B."/>
            <person name="Jiang Y."/>
            <person name="Adhikari A."/>
            <person name="Zheng C.-J."/>
            <person name="Schuster L."/>
            <person name="Cowan T.M."/>
            <person name="Smanski M.J."/>
            <person name="Chevrette M.G."/>
            <person name="De Carvalho L.P.S."/>
            <person name="Shen B."/>
        </authorList>
    </citation>
    <scope>NUCLEOTIDE SEQUENCE [LARGE SCALE GENOMIC DNA]</scope>
    <source>
        <strain evidence="2 3">NPDC093086</strain>
    </source>
</reference>
<name>A0ABW8HE34_9ACTN</name>
<feature type="region of interest" description="Disordered" evidence="1">
    <location>
        <begin position="388"/>
        <end position="413"/>
    </location>
</feature>
<gene>
    <name evidence="2" type="ORF">ACIQFM_22275</name>
</gene>
<feature type="region of interest" description="Disordered" evidence="1">
    <location>
        <begin position="1"/>
        <end position="23"/>
    </location>
</feature>
<organism evidence="2 3">
    <name type="scientific">Streptomyces ardesiacus</name>
    <dbReference type="NCBI Taxonomy" id="285564"/>
    <lineage>
        <taxon>Bacteria</taxon>
        <taxon>Bacillati</taxon>
        <taxon>Actinomycetota</taxon>
        <taxon>Actinomycetes</taxon>
        <taxon>Kitasatosporales</taxon>
        <taxon>Streptomycetaceae</taxon>
        <taxon>Streptomyces</taxon>
    </lineage>
</organism>